<organism evidence="1 2">
    <name type="scientific">Coniochaeta hoffmannii</name>
    <dbReference type="NCBI Taxonomy" id="91930"/>
    <lineage>
        <taxon>Eukaryota</taxon>
        <taxon>Fungi</taxon>
        <taxon>Dikarya</taxon>
        <taxon>Ascomycota</taxon>
        <taxon>Pezizomycotina</taxon>
        <taxon>Sordariomycetes</taxon>
        <taxon>Sordariomycetidae</taxon>
        <taxon>Coniochaetales</taxon>
        <taxon>Coniochaetaceae</taxon>
        <taxon>Coniochaeta</taxon>
    </lineage>
</organism>
<dbReference type="FunFam" id="3.90.280.10:FF:000013">
    <property type="entry name" value="Protease inhibitor (Tfs1), putative"/>
    <property type="match status" value="1"/>
</dbReference>
<dbReference type="PANTHER" id="PTHR11362:SF78">
    <property type="entry name" value="PROTEASE INHIBITOR"/>
    <property type="match status" value="1"/>
</dbReference>
<dbReference type="PANTHER" id="PTHR11362">
    <property type="entry name" value="PHOSPHATIDYLETHANOLAMINE-BINDING PROTEIN"/>
    <property type="match status" value="1"/>
</dbReference>
<evidence type="ECO:0000313" key="2">
    <source>
        <dbReference type="Proteomes" id="UP001174691"/>
    </source>
</evidence>
<dbReference type="GO" id="GO:0030162">
    <property type="term" value="P:regulation of proteolysis"/>
    <property type="evidence" value="ECO:0007669"/>
    <property type="project" value="TreeGrafter"/>
</dbReference>
<evidence type="ECO:0000313" key="1">
    <source>
        <dbReference type="EMBL" id="KAJ9165352.1"/>
    </source>
</evidence>
<protein>
    <recommendedName>
        <fullName evidence="3">Protease inhibitor</fullName>
    </recommendedName>
</protein>
<dbReference type="EMBL" id="JANBVN010000004">
    <property type="protein sequence ID" value="KAJ9165352.1"/>
    <property type="molecule type" value="Genomic_DNA"/>
</dbReference>
<dbReference type="InterPro" id="IPR036610">
    <property type="entry name" value="PEBP-like_sf"/>
</dbReference>
<dbReference type="GO" id="GO:0046578">
    <property type="term" value="P:regulation of Ras protein signal transduction"/>
    <property type="evidence" value="ECO:0007669"/>
    <property type="project" value="TreeGrafter"/>
</dbReference>
<keyword evidence="2" id="KW-1185">Reference proteome</keyword>
<proteinExistence type="predicted"/>
<dbReference type="InterPro" id="IPR035810">
    <property type="entry name" value="PEBP_euk"/>
</dbReference>
<dbReference type="GO" id="GO:0030414">
    <property type="term" value="F:peptidase inhibitor activity"/>
    <property type="evidence" value="ECO:0007669"/>
    <property type="project" value="TreeGrafter"/>
</dbReference>
<dbReference type="CDD" id="cd00866">
    <property type="entry name" value="PEBP_euk"/>
    <property type="match status" value="1"/>
</dbReference>
<dbReference type="Gene3D" id="3.90.280.10">
    <property type="entry name" value="PEBP-like"/>
    <property type="match status" value="1"/>
</dbReference>
<comment type="caution">
    <text evidence="1">The sequence shown here is derived from an EMBL/GenBank/DDBJ whole genome shotgun (WGS) entry which is preliminary data.</text>
</comment>
<evidence type="ECO:0008006" key="3">
    <source>
        <dbReference type="Google" id="ProtNLM"/>
    </source>
</evidence>
<dbReference type="SUPFAM" id="SSF49777">
    <property type="entry name" value="PEBP-like"/>
    <property type="match status" value="1"/>
</dbReference>
<dbReference type="Proteomes" id="UP001174691">
    <property type="component" value="Unassembled WGS sequence"/>
</dbReference>
<dbReference type="InterPro" id="IPR008914">
    <property type="entry name" value="PEBP"/>
</dbReference>
<dbReference type="GO" id="GO:0005543">
    <property type="term" value="F:phospholipid binding"/>
    <property type="evidence" value="ECO:0007669"/>
    <property type="project" value="TreeGrafter"/>
</dbReference>
<name>A0AA38SM48_9PEZI</name>
<accession>A0AA38SM48</accession>
<gene>
    <name evidence="1" type="ORF">NKR19_g440</name>
</gene>
<reference evidence="1" key="1">
    <citation type="submission" date="2022-07" db="EMBL/GenBank/DDBJ databases">
        <title>Fungi with potential for degradation of polypropylene.</title>
        <authorList>
            <person name="Gostincar C."/>
        </authorList>
    </citation>
    <scope>NUCLEOTIDE SEQUENCE</scope>
    <source>
        <strain evidence="1">EXF-13287</strain>
    </source>
</reference>
<dbReference type="AlphaFoldDB" id="A0AA38SM48"/>
<sequence>MPANESVKKALALIEGDNGKSKVLGLKVGTHIVEPGHYIPKAEAQTAPELSFAVPSISGTYLVIGLDIDAPFPSFGVLGPILHWVQPGLKAEATGADATPVLKATEPFIANYIGPAPPPGSSPHRYIFFLYEQPDAFDGTRYAPKDGQPLGNWQRMRASLDDLAREYKLGPVLTANYFTSN</sequence>
<dbReference type="Pfam" id="PF01161">
    <property type="entry name" value="PBP"/>
    <property type="match status" value="1"/>
</dbReference>